<reference evidence="7 8" key="1">
    <citation type="submission" date="2016-01" db="EMBL/GenBank/DDBJ databases">
        <authorList>
            <person name="Oliw E.H."/>
        </authorList>
    </citation>
    <scope>NUCLEOTIDE SEQUENCE [LARGE SCALE GENOMIC DNA]</scope>
    <source>
        <strain evidence="7 8">CMW7756B</strain>
    </source>
</reference>
<comment type="caution">
    <text evidence="7">The sequence shown here is derived from an EMBL/GenBank/DDBJ whole genome shotgun (WGS) entry which is preliminary data.</text>
</comment>
<dbReference type="InterPro" id="IPR001764">
    <property type="entry name" value="Glyco_hydro_3_N"/>
</dbReference>
<evidence type="ECO:0000313" key="8">
    <source>
        <dbReference type="Proteomes" id="UP000070226"/>
    </source>
</evidence>
<dbReference type="SUPFAM" id="SSF51445">
    <property type="entry name" value="(Trans)glycosidases"/>
    <property type="match status" value="1"/>
</dbReference>
<sequence>MKQFVKRLACGVLAIVTMGTIVGCSREEPSVTTNSDRAPVGYKAIAAMNASAAEKADRSVRTMSQEDKIGQLMCIGLEGTTFDESQKELVRKYRVGGIVLDNDNMESKEQVRAFTQGIRDTANTSSLMMPFIAMNRERMQYRPNLMLPWTDPKLLSKQGLDAVSSLATRTAIEMRDLGFNLNLGVMVNTHSFYSYTSDVDRAARIGETITKRYAANRVFTGYQYFPGGADYTVPGMKLDASKASLMDDDGRVFAQLIDATRDEHPMIMVNAVKVSSIDANHPVSLSKPIITDWLRKELGFDGVVMTDDIEVGAAIAGISIEDYAVRTINAGSDMVILCKHAKHIKAVHDALTQAVADGTISEARLDESVRRIMLMKFSNDR</sequence>
<evidence type="ECO:0000256" key="5">
    <source>
        <dbReference type="ARBA" id="ARBA00023295"/>
    </source>
</evidence>
<evidence type="ECO:0000256" key="3">
    <source>
        <dbReference type="ARBA" id="ARBA00012663"/>
    </source>
</evidence>
<evidence type="ECO:0000259" key="6">
    <source>
        <dbReference type="Pfam" id="PF00933"/>
    </source>
</evidence>
<dbReference type="InterPro" id="IPR050226">
    <property type="entry name" value="NagZ_Beta-hexosaminidase"/>
</dbReference>
<evidence type="ECO:0000256" key="1">
    <source>
        <dbReference type="ARBA" id="ARBA00001231"/>
    </source>
</evidence>
<dbReference type="PATRIC" id="fig|39777.7.peg.1321"/>
<dbReference type="InterPro" id="IPR036962">
    <property type="entry name" value="Glyco_hydro_3_N_sf"/>
</dbReference>
<comment type="catalytic activity">
    <reaction evidence="1">
        <text>Hydrolysis of terminal non-reducing N-acetyl-D-hexosamine residues in N-acetyl-beta-D-hexosaminides.</text>
        <dbReference type="EC" id="3.2.1.52"/>
    </reaction>
</comment>
<dbReference type="EMBL" id="LRQT01000068">
    <property type="protein sequence ID" value="KXA63279.1"/>
    <property type="molecule type" value="Genomic_DNA"/>
</dbReference>
<dbReference type="PANTHER" id="PTHR30480:SF13">
    <property type="entry name" value="BETA-HEXOSAMINIDASE"/>
    <property type="match status" value="1"/>
</dbReference>
<dbReference type="RefSeq" id="WP_060807727.1">
    <property type="nucleotide sequence ID" value="NZ_KQ958103.1"/>
</dbReference>
<feature type="domain" description="Glycoside hydrolase family 3 N-terminal" evidence="6">
    <location>
        <begin position="66"/>
        <end position="373"/>
    </location>
</feature>
<protein>
    <recommendedName>
        <fullName evidence="3">beta-N-acetylhexosaminidase</fullName>
        <ecNumber evidence="3">3.2.1.52</ecNumber>
    </recommendedName>
</protein>
<dbReference type="GO" id="GO:0009254">
    <property type="term" value="P:peptidoglycan turnover"/>
    <property type="evidence" value="ECO:0007669"/>
    <property type="project" value="TreeGrafter"/>
</dbReference>
<keyword evidence="4 7" id="KW-0378">Hydrolase</keyword>
<dbReference type="PROSITE" id="PS51257">
    <property type="entry name" value="PROKAR_LIPOPROTEIN"/>
    <property type="match status" value="1"/>
</dbReference>
<name>A0A133S3R0_9FIRM</name>
<dbReference type="GO" id="GO:0004563">
    <property type="term" value="F:beta-N-acetylhexosaminidase activity"/>
    <property type="evidence" value="ECO:0007669"/>
    <property type="project" value="UniProtKB-EC"/>
</dbReference>
<proteinExistence type="inferred from homology"/>
<dbReference type="AlphaFoldDB" id="A0A133S3R0"/>
<keyword evidence="5" id="KW-0326">Glycosidase</keyword>
<dbReference type="PANTHER" id="PTHR30480">
    <property type="entry name" value="BETA-HEXOSAMINIDASE-RELATED"/>
    <property type="match status" value="1"/>
</dbReference>
<dbReference type="Gene3D" id="3.20.20.300">
    <property type="entry name" value="Glycoside hydrolase, family 3, N-terminal domain"/>
    <property type="match status" value="1"/>
</dbReference>
<comment type="similarity">
    <text evidence="2">Belongs to the glycosyl hydrolase 3 family.</text>
</comment>
<accession>A0A133S3R0</accession>
<evidence type="ECO:0000313" key="7">
    <source>
        <dbReference type="EMBL" id="KXA63279.1"/>
    </source>
</evidence>
<evidence type="ECO:0000256" key="2">
    <source>
        <dbReference type="ARBA" id="ARBA00005336"/>
    </source>
</evidence>
<dbReference type="EC" id="3.2.1.52" evidence="3"/>
<dbReference type="Proteomes" id="UP000070226">
    <property type="component" value="Unassembled WGS sequence"/>
</dbReference>
<dbReference type="Pfam" id="PF00933">
    <property type="entry name" value="Glyco_hydro_3"/>
    <property type="match status" value="1"/>
</dbReference>
<evidence type="ECO:0000256" key="4">
    <source>
        <dbReference type="ARBA" id="ARBA00022801"/>
    </source>
</evidence>
<gene>
    <name evidence="7" type="ORF">HMPREF3233_01356</name>
</gene>
<dbReference type="GO" id="GO:0005975">
    <property type="term" value="P:carbohydrate metabolic process"/>
    <property type="evidence" value="ECO:0007669"/>
    <property type="project" value="InterPro"/>
</dbReference>
<organism evidence="7">
    <name type="scientific">Veillonella atypica</name>
    <dbReference type="NCBI Taxonomy" id="39777"/>
    <lineage>
        <taxon>Bacteria</taxon>
        <taxon>Bacillati</taxon>
        <taxon>Bacillota</taxon>
        <taxon>Negativicutes</taxon>
        <taxon>Veillonellales</taxon>
        <taxon>Veillonellaceae</taxon>
        <taxon>Veillonella</taxon>
    </lineage>
</organism>
<dbReference type="InterPro" id="IPR017853">
    <property type="entry name" value="GH"/>
</dbReference>
<dbReference type="STRING" id="39777.B7L28_00400"/>